<accession>A0A5B7JUT8</accession>
<reference evidence="1 2" key="1">
    <citation type="submission" date="2019-05" db="EMBL/GenBank/DDBJ databases">
        <title>Another draft genome of Portunus trituberculatus and its Hox gene families provides insights of decapod evolution.</title>
        <authorList>
            <person name="Jeong J.-H."/>
            <person name="Song I."/>
            <person name="Kim S."/>
            <person name="Choi T."/>
            <person name="Kim D."/>
            <person name="Ryu S."/>
            <person name="Kim W."/>
        </authorList>
    </citation>
    <scope>NUCLEOTIDE SEQUENCE [LARGE SCALE GENOMIC DNA]</scope>
    <source>
        <tissue evidence="1">Muscle</tissue>
    </source>
</reference>
<keyword evidence="2" id="KW-1185">Reference proteome</keyword>
<dbReference type="AlphaFoldDB" id="A0A5B7JUT8"/>
<evidence type="ECO:0000313" key="2">
    <source>
        <dbReference type="Proteomes" id="UP000324222"/>
    </source>
</evidence>
<comment type="caution">
    <text evidence="1">The sequence shown here is derived from an EMBL/GenBank/DDBJ whole genome shotgun (WGS) entry which is preliminary data.</text>
</comment>
<proteinExistence type="predicted"/>
<evidence type="ECO:0000313" key="1">
    <source>
        <dbReference type="EMBL" id="MPC98096.1"/>
    </source>
</evidence>
<organism evidence="1 2">
    <name type="scientific">Portunus trituberculatus</name>
    <name type="common">Swimming crab</name>
    <name type="synonym">Neptunus trituberculatus</name>
    <dbReference type="NCBI Taxonomy" id="210409"/>
    <lineage>
        <taxon>Eukaryota</taxon>
        <taxon>Metazoa</taxon>
        <taxon>Ecdysozoa</taxon>
        <taxon>Arthropoda</taxon>
        <taxon>Crustacea</taxon>
        <taxon>Multicrustacea</taxon>
        <taxon>Malacostraca</taxon>
        <taxon>Eumalacostraca</taxon>
        <taxon>Eucarida</taxon>
        <taxon>Decapoda</taxon>
        <taxon>Pleocyemata</taxon>
        <taxon>Brachyura</taxon>
        <taxon>Eubrachyura</taxon>
        <taxon>Portunoidea</taxon>
        <taxon>Portunidae</taxon>
        <taxon>Portuninae</taxon>
        <taxon>Portunus</taxon>
    </lineage>
</organism>
<protein>
    <submittedName>
        <fullName evidence="1">Uncharacterized protein</fullName>
    </submittedName>
</protein>
<dbReference type="Proteomes" id="UP000324222">
    <property type="component" value="Unassembled WGS sequence"/>
</dbReference>
<name>A0A5B7JUT8_PORTR</name>
<sequence>MRMQNRLRSPHLELANVCWEAPMQKARPFTAMTRQLCRSEQMCKYAFISFSKQGERSNPSSGPLFSGFRI</sequence>
<dbReference type="EMBL" id="VSRR010112614">
    <property type="protein sequence ID" value="MPC98096.1"/>
    <property type="molecule type" value="Genomic_DNA"/>
</dbReference>
<gene>
    <name evidence="1" type="ORF">E2C01_093448</name>
</gene>